<accession>A0AB34ITQ8</accession>
<reference evidence="3 4" key="1">
    <citation type="journal article" date="2024" name="Science">
        <title>Giant polyketide synthase enzymes in the biosynthesis of giant marine polyether toxins.</title>
        <authorList>
            <person name="Fallon T.R."/>
            <person name="Shende V.V."/>
            <person name="Wierzbicki I.H."/>
            <person name="Pendleton A.L."/>
            <person name="Watervoot N.F."/>
            <person name="Auber R.P."/>
            <person name="Gonzalez D.J."/>
            <person name="Wisecaver J.H."/>
            <person name="Moore B.S."/>
        </authorList>
    </citation>
    <scope>NUCLEOTIDE SEQUENCE [LARGE SCALE GENOMIC DNA]</scope>
    <source>
        <strain evidence="3 4">12B1</strain>
    </source>
</reference>
<feature type="domain" description="HNH nuclease" evidence="2">
    <location>
        <begin position="199"/>
        <end position="248"/>
    </location>
</feature>
<sequence length="404" mass="45183">MSSSKRTAEDEHPSELGRKRRKHGSPGPRQDSQKSSVCSVARAVQSCTPASLQECCEHDESKQRAVRLAWDIITKNLQCFLGDVPASAVDASFERKVNERNMNDRKASPLAVMVCTVCTLLSYRVDSFHFGHMALFSYFLDIIGTRPRAGGGRDEAAVNIDEAMRTARADSRPSRRTRCLVHSSPALFVENEHLEPRETMTTVAHVFPRGLCVVAKELTGRESVNCASNLLHMFSFHEQMFDRGHLLVKSSNATEGETTEVCAERGLTFALAGKEYITQHLDLIRLGTPFRTHAVDSTFLKWRETVVRDMIHLRDEMRDDATLLVDLVSPPTGPTDEEVRPCARVSPGFDDQGEHSSEESCTEETSSEASVERNVHRRFSELSGEYSLDELGVLAGRRTTLRRE</sequence>
<keyword evidence="4" id="KW-1185">Reference proteome</keyword>
<evidence type="ECO:0000313" key="3">
    <source>
        <dbReference type="EMBL" id="KAL1504794.1"/>
    </source>
</evidence>
<evidence type="ECO:0000259" key="2">
    <source>
        <dbReference type="Pfam" id="PF13391"/>
    </source>
</evidence>
<evidence type="ECO:0000256" key="1">
    <source>
        <dbReference type="SAM" id="MobiDB-lite"/>
    </source>
</evidence>
<feature type="compositionally biased region" description="Basic and acidic residues" evidence="1">
    <location>
        <begin position="1"/>
        <end position="17"/>
    </location>
</feature>
<name>A0AB34ITQ8_PRYPA</name>
<dbReference type="Pfam" id="PF13391">
    <property type="entry name" value="HNH_2"/>
    <property type="match status" value="1"/>
</dbReference>
<dbReference type="InterPro" id="IPR003615">
    <property type="entry name" value="HNH_nuc"/>
</dbReference>
<protein>
    <recommendedName>
        <fullName evidence="2">HNH nuclease domain-containing protein</fullName>
    </recommendedName>
</protein>
<comment type="caution">
    <text evidence="3">The sequence shown here is derived from an EMBL/GenBank/DDBJ whole genome shotgun (WGS) entry which is preliminary data.</text>
</comment>
<dbReference type="EMBL" id="JBGBPQ010000019">
    <property type="protein sequence ID" value="KAL1504794.1"/>
    <property type="molecule type" value="Genomic_DNA"/>
</dbReference>
<proteinExistence type="predicted"/>
<feature type="region of interest" description="Disordered" evidence="1">
    <location>
        <begin position="328"/>
        <end position="373"/>
    </location>
</feature>
<dbReference type="Proteomes" id="UP001515480">
    <property type="component" value="Unassembled WGS sequence"/>
</dbReference>
<evidence type="ECO:0000313" key="4">
    <source>
        <dbReference type="Proteomes" id="UP001515480"/>
    </source>
</evidence>
<gene>
    <name evidence="3" type="ORF">AB1Y20_008568</name>
</gene>
<organism evidence="3 4">
    <name type="scientific">Prymnesium parvum</name>
    <name type="common">Toxic golden alga</name>
    <dbReference type="NCBI Taxonomy" id="97485"/>
    <lineage>
        <taxon>Eukaryota</taxon>
        <taxon>Haptista</taxon>
        <taxon>Haptophyta</taxon>
        <taxon>Prymnesiophyceae</taxon>
        <taxon>Prymnesiales</taxon>
        <taxon>Prymnesiaceae</taxon>
        <taxon>Prymnesium</taxon>
    </lineage>
</organism>
<feature type="region of interest" description="Disordered" evidence="1">
    <location>
        <begin position="1"/>
        <end position="37"/>
    </location>
</feature>
<dbReference type="AlphaFoldDB" id="A0AB34ITQ8"/>